<comment type="caution">
    <text evidence="2">The sequence shown here is derived from an EMBL/GenBank/DDBJ whole genome shotgun (WGS) entry which is preliminary data.</text>
</comment>
<name>A0ABQ4WJQ9_9ASTR</name>
<organism evidence="2 3">
    <name type="scientific">Tanacetum coccineum</name>
    <dbReference type="NCBI Taxonomy" id="301880"/>
    <lineage>
        <taxon>Eukaryota</taxon>
        <taxon>Viridiplantae</taxon>
        <taxon>Streptophyta</taxon>
        <taxon>Embryophyta</taxon>
        <taxon>Tracheophyta</taxon>
        <taxon>Spermatophyta</taxon>
        <taxon>Magnoliopsida</taxon>
        <taxon>eudicotyledons</taxon>
        <taxon>Gunneridae</taxon>
        <taxon>Pentapetalae</taxon>
        <taxon>asterids</taxon>
        <taxon>campanulids</taxon>
        <taxon>Asterales</taxon>
        <taxon>Asteraceae</taxon>
        <taxon>Asteroideae</taxon>
        <taxon>Anthemideae</taxon>
        <taxon>Anthemidinae</taxon>
        <taxon>Tanacetum</taxon>
    </lineage>
</organism>
<dbReference type="Proteomes" id="UP001151760">
    <property type="component" value="Unassembled WGS sequence"/>
</dbReference>
<keyword evidence="1" id="KW-0732">Signal</keyword>
<gene>
    <name evidence="2" type="ORF">Tco_0626477</name>
</gene>
<sequence>MLLLFVILLFLPIRNTEHSFMLFHIYRASVLQMPLRLSFLSTSAYALTSCLDDSCIVPLALTDSLALCRLLLDDSCLPSLACRLLLDDSCLPTLA</sequence>
<proteinExistence type="predicted"/>
<protein>
    <recommendedName>
        <fullName evidence="4">Secreted protein</fullName>
    </recommendedName>
</protein>
<accession>A0ABQ4WJQ9</accession>
<evidence type="ECO:0000313" key="3">
    <source>
        <dbReference type="Proteomes" id="UP001151760"/>
    </source>
</evidence>
<feature type="signal peptide" evidence="1">
    <location>
        <begin position="1"/>
        <end position="18"/>
    </location>
</feature>
<reference evidence="2" key="2">
    <citation type="submission" date="2022-01" db="EMBL/GenBank/DDBJ databases">
        <authorList>
            <person name="Yamashiro T."/>
            <person name="Shiraishi A."/>
            <person name="Satake H."/>
            <person name="Nakayama K."/>
        </authorList>
    </citation>
    <scope>NUCLEOTIDE SEQUENCE</scope>
</reference>
<reference evidence="2" key="1">
    <citation type="journal article" date="2022" name="Int. J. Mol. Sci.">
        <title>Draft Genome of Tanacetum Coccineum: Genomic Comparison of Closely Related Tanacetum-Family Plants.</title>
        <authorList>
            <person name="Yamashiro T."/>
            <person name="Shiraishi A."/>
            <person name="Nakayama K."/>
            <person name="Satake H."/>
        </authorList>
    </citation>
    <scope>NUCLEOTIDE SEQUENCE</scope>
</reference>
<feature type="chain" id="PRO_5045159008" description="Secreted protein" evidence="1">
    <location>
        <begin position="19"/>
        <end position="95"/>
    </location>
</feature>
<evidence type="ECO:0000256" key="1">
    <source>
        <dbReference type="SAM" id="SignalP"/>
    </source>
</evidence>
<keyword evidence="3" id="KW-1185">Reference proteome</keyword>
<evidence type="ECO:0000313" key="2">
    <source>
        <dbReference type="EMBL" id="GJS53115.1"/>
    </source>
</evidence>
<evidence type="ECO:0008006" key="4">
    <source>
        <dbReference type="Google" id="ProtNLM"/>
    </source>
</evidence>
<dbReference type="EMBL" id="BQNB010008703">
    <property type="protein sequence ID" value="GJS53115.1"/>
    <property type="molecule type" value="Genomic_DNA"/>
</dbReference>